<protein>
    <recommendedName>
        <fullName evidence="3">Transposase</fullName>
    </recommendedName>
</protein>
<evidence type="ECO:0000313" key="1">
    <source>
        <dbReference type="EMBL" id="CAI9586097.1"/>
    </source>
</evidence>
<keyword evidence="2" id="KW-1185">Reference proteome</keyword>
<evidence type="ECO:0000313" key="2">
    <source>
        <dbReference type="Proteomes" id="UP001162483"/>
    </source>
</evidence>
<comment type="caution">
    <text evidence="1">The sequence shown here is derived from an EMBL/GenBank/DDBJ whole genome shotgun (WGS) entry which is preliminary data.</text>
</comment>
<reference evidence="1" key="1">
    <citation type="submission" date="2023-05" db="EMBL/GenBank/DDBJ databases">
        <authorList>
            <person name="Stuckert A."/>
        </authorList>
    </citation>
    <scope>NUCLEOTIDE SEQUENCE</scope>
</reference>
<dbReference type="Proteomes" id="UP001162483">
    <property type="component" value="Unassembled WGS sequence"/>
</dbReference>
<gene>
    <name evidence="1" type="ORF">SPARVUS_LOCUS10318800</name>
</gene>
<accession>A0ABN9EPT3</accession>
<proteinExistence type="predicted"/>
<evidence type="ECO:0008006" key="3">
    <source>
        <dbReference type="Google" id="ProtNLM"/>
    </source>
</evidence>
<name>A0ABN9EPT3_9NEOB</name>
<sequence length="55" mass="6132">MALMCIDRHHRLALKGSTDWHHRLALIGGTERQLRWAVICGTDTSAGATLIIRAH</sequence>
<organism evidence="1 2">
    <name type="scientific">Staurois parvus</name>
    <dbReference type="NCBI Taxonomy" id="386267"/>
    <lineage>
        <taxon>Eukaryota</taxon>
        <taxon>Metazoa</taxon>
        <taxon>Chordata</taxon>
        <taxon>Craniata</taxon>
        <taxon>Vertebrata</taxon>
        <taxon>Euteleostomi</taxon>
        <taxon>Amphibia</taxon>
        <taxon>Batrachia</taxon>
        <taxon>Anura</taxon>
        <taxon>Neobatrachia</taxon>
        <taxon>Ranoidea</taxon>
        <taxon>Ranidae</taxon>
        <taxon>Staurois</taxon>
    </lineage>
</organism>
<dbReference type="EMBL" id="CATNWA010015719">
    <property type="protein sequence ID" value="CAI9586097.1"/>
    <property type="molecule type" value="Genomic_DNA"/>
</dbReference>